<sequence>MPAAAAGKCAARRSGPALPPAYCGSALTQGGARRSTAPAVGGARAPELTLLSHRRPGTVFDIAVWHGFRRTAYSAVPLVAARRQGKGTAQQ</sequence>
<dbReference type="EMBL" id="JANPWB010000015">
    <property type="protein sequence ID" value="KAJ1091253.1"/>
    <property type="molecule type" value="Genomic_DNA"/>
</dbReference>
<dbReference type="Proteomes" id="UP001066276">
    <property type="component" value="Chromosome 11"/>
</dbReference>
<evidence type="ECO:0000313" key="1">
    <source>
        <dbReference type="EMBL" id="KAJ1091253.1"/>
    </source>
</evidence>
<proteinExistence type="predicted"/>
<dbReference type="AlphaFoldDB" id="A0AAV7LJL7"/>
<protein>
    <submittedName>
        <fullName evidence="1">Uncharacterized protein</fullName>
    </submittedName>
</protein>
<evidence type="ECO:0000313" key="2">
    <source>
        <dbReference type="Proteomes" id="UP001066276"/>
    </source>
</evidence>
<keyword evidence="2" id="KW-1185">Reference proteome</keyword>
<gene>
    <name evidence="1" type="ORF">NDU88_004380</name>
</gene>
<name>A0AAV7LJL7_PLEWA</name>
<comment type="caution">
    <text evidence="1">The sequence shown here is derived from an EMBL/GenBank/DDBJ whole genome shotgun (WGS) entry which is preliminary data.</text>
</comment>
<reference evidence="1" key="1">
    <citation type="journal article" date="2022" name="bioRxiv">
        <title>Sequencing and chromosome-scale assembly of the giantPleurodeles waltlgenome.</title>
        <authorList>
            <person name="Brown T."/>
            <person name="Elewa A."/>
            <person name="Iarovenko S."/>
            <person name="Subramanian E."/>
            <person name="Araus A.J."/>
            <person name="Petzold A."/>
            <person name="Susuki M."/>
            <person name="Suzuki K.-i.T."/>
            <person name="Hayashi T."/>
            <person name="Toyoda A."/>
            <person name="Oliveira C."/>
            <person name="Osipova E."/>
            <person name="Leigh N.D."/>
            <person name="Simon A."/>
            <person name="Yun M.H."/>
        </authorList>
    </citation>
    <scope>NUCLEOTIDE SEQUENCE</scope>
    <source>
        <strain evidence="1">20211129_DDA</strain>
        <tissue evidence="1">Liver</tissue>
    </source>
</reference>
<organism evidence="1 2">
    <name type="scientific">Pleurodeles waltl</name>
    <name type="common">Iberian ribbed newt</name>
    <dbReference type="NCBI Taxonomy" id="8319"/>
    <lineage>
        <taxon>Eukaryota</taxon>
        <taxon>Metazoa</taxon>
        <taxon>Chordata</taxon>
        <taxon>Craniata</taxon>
        <taxon>Vertebrata</taxon>
        <taxon>Euteleostomi</taxon>
        <taxon>Amphibia</taxon>
        <taxon>Batrachia</taxon>
        <taxon>Caudata</taxon>
        <taxon>Salamandroidea</taxon>
        <taxon>Salamandridae</taxon>
        <taxon>Pleurodelinae</taxon>
        <taxon>Pleurodeles</taxon>
    </lineage>
</organism>
<accession>A0AAV7LJL7</accession>